<proteinExistence type="inferred from homology"/>
<evidence type="ECO:0000256" key="1">
    <source>
        <dbReference type="ARBA" id="ARBA00004141"/>
    </source>
</evidence>
<dbReference type="Proteomes" id="UP000193218">
    <property type="component" value="Unassembled WGS sequence"/>
</dbReference>
<dbReference type="PANTHER" id="PTHR11266">
    <property type="entry name" value="PEROXISOMAL MEMBRANE PROTEIN 2, PXMP2 MPV17"/>
    <property type="match status" value="1"/>
</dbReference>
<feature type="transmembrane region" description="Helical" evidence="6">
    <location>
        <begin position="111"/>
        <end position="132"/>
    </location>
</feature>
<keyword evidence="5 6" id="KW-0472">Membrane</keyword>
<reference evidence="7 8" key="1">
    <citation type="submission" date="2017-03" db="EMBL/GenBank/DDBJ databases">
        <title>Widespread Adenine N6-methylation of Active Genes in Fungi.</title>
        <authorList>
            <consortium name="DOE Joint Genome Institute"/>
            <person name="Mondo S.J."/>
            <person name="Dannebaum R.O."/>
            <person name="Kuo R.C."/>
            <person name="Louie K.B."/>
            <person name="Bewick A.J."/>
            <person name="Labutti K."/>
            <person name="Haridas S."/>
            <person name="Kuo A."/>
            <person name="Salamov A."/>
            <person name="Ahrendt S.R."/>
            <person name="Lau R."/>
            <person name="Bowen B.P."/>
            <person name="Lipzen A."/>
            <person name="Sullivan W."/>
            <person name="Andreopoulos W.B."/>
            <person name="Clum A."/>
            <person name="Lindquist E."/>
            <person name="Daum C."/>
            <person name="Northen T.R."/>
            <person name="Ramamoorthy G."/>
            <person name="Schmitz R.J."/>
            <person name="Gryganskyi A."/>
            <person name="Culley D."/>
            <person name="Magnuson J."/>
            <person name="James T.Y."/>
            <person name="O'Malley M.A."/>
            <person name="Stajich J.E."/>
            <person name="Spatafora J.W."/>
            <person name="Visel A."/>
            <person name="Grigoriev I.V."/>
        </authorList>
    </citation>
    <scope>NUCLEOTIDE SEQUENCE [LARGE SCALE GENOMIC DNA]</scope>
    <source>
        <strain evidence="7 8">NRRL Y-17943</strain>
    </source>
</reference>
<dbReference type="OrthoDB" id="430207at2759"/>
<evidence type="ECO:0000256" key="4">
    <source>
        <dbReference type="ARBA" id="ARBA00022989"/>
    </source>
</evidence>
<dbReference type="InParanoid" id="A0A1Y1UBE7"/>
<comment type="subcellular location">
    <subcellularLocation>
        <location evidence="1">Membrane</location>
        <topology evidence="1">Multi-pass membrane protein</topology>
    </subcellularLocation>
</comment>
<dbReference type="GO" id="GO:0005739">
    <property type="term" value="C:mitochondrion"/>
    <property type="evidence" value="ECO:0007669"/>
    <property type="project" value="TreeGrafter"/>
</dbReference>
<dbReference type="InterPro" id="IPR007248">
    <property type="entry name" value="Mpv17_PMP22"/>
</dbReference>
<dbReference type="RefSeq" id="XP_021869568.1">
    <property type="nucleotide sequence ID" value="XM_022016533.1"/>
</dbReference>
<comment type="similarity">
    <text evidence="2 6">Belongs to the peroxisomal membrane protein PXMP2/4 family.</text>
</comment>
<dbReference type="GO" id="GO:0016020">
    <property type="term" value="C:membrane"/>
    <property type="evidence" value="ECO:0007669"/>
    <property type="project" value="UniProtKB-SubCell"/>
</dbReference>
<keyword evidence="3 6" id="KW-0812">Transmembrane</keyword>
<evidence type="ECO:0000256" key="3">
    <source>
        <dbReference type="ARBA" id="ARBA00022692"/>
    </source>
</evidence>
<dbReference type="STRING" id="4999.A0A1Y1UBE7"/>
<feature type="transmembrane region" description="Helical" evidence="6">
    <location>
        <begin position="33"/>
        <end position="51"/>
    </location>
</feature>
<dbReference type="AlphaFoldDB" id="A0A1Y1UBE7"/>
<organism evidence="7 8">
    <name type="scientific">Kockovaella imperatae</name>
    <dbReference type="NCBI Taxonomy" id="4999"/>
    <lineage>
        <taxon>Eukaryota</taxon>
        <taxon>Fungi</taxon>
        <taxon>Dikarya</taxon>
        <taxon>Basidiomycota</taxon>
        <taxon>Agaricomycotina</taxon>
        <taxon>Tremellomycetes</taxon>
        <taxon>Tremellales</taxon>
        <taxon>Cuniculitremaceae</taxon>
        <taxon>Kockovaella</taxon>
    </lineage>
</organism>
<dbReference type="EMBL" id="NBSH01000011">
    <property type="protein sequence ID" value="ORX35378.1"/>
    <property type="molecule type" value="Genomic_DNA"/>
</dbReference>
<evidence type="ECO:0000313" key="8">
    <source>
        <dbReference type="Proteomes" id="UP000193218"/>
    </source>
</evidence>
<evidence type="ECO:0000313" key="7">
    <source>
        <dbReference type="EMBL" id="ORX35378.1"/>
    </source>
</evidence>
<sequence>MATFATAQKVGIFGRLWSSYLVALRVRPIRTRMISGVITASIADSIAQFGFEKRSLIGSDGDKSKSWDALRTLRLCTYTGILFAPVLYQWLGLQQKVVVGGAVTTLLARLGMDYTIFFPFSAIYFPIMMGSLEGKSIDEIKQKIQLQLYPTWQRACLVFGPTQLVNLTLVPPQHRILMLQTVGLCWVVYLSWLNNSANKQLHEVA</sequence>
<evidence type="ECO:0000256" key="6">
    <source>
        <dbReference type="RuleBase" id="RU363053"/>
    </source>
</evidence>
<feature type="transmembrane region" description="Helical" evidence="6">
    <location>
        <begin position="176"/>
        <end position="193"/>
    </location>
</feature>
<keyword evidence="8" id="KW-1185">Reference proteome</keyword>
<evidence type="ECO:0000256" key="2">
    <source>
        <dbReference type="ARBA" id="ARBA00006824"/>
    </source>
</evidence>
<protein>
    <submittedName>
        <fullName evidence="7">Uncharacterized protein</fullName>
    </submittedName>
</protein>
<gene>
    <name evidence="7" type="ORF">BD324DRAFT_632587</name>
</gene>
<name>A0A1Y1UBE7_9TREE</name>
<dbReference type="PANTHER" id="PTHR11266:SF17">
    <property type="entry name" value="PROTEIN MPV17"/>
    <property type="match status" value="1"/>
</dbReference>
<comment type="caution">
    <text evidence="7">The sequence shown here is derived from an EMBL/GenBank/DDBJ whole genome shotgun (WGS) entry which is preliminary data.</text>
</comment>
<dbReference type="GeneID" id="33558342"/>
<keyword evidence="4 6" id="KW-1133">Transmembrane helix</keyword>
<accession>A0A1Y1UBE7</accession>
<evidence type="ECO:0000256" key="5">
    <source>
        <dbReference type="ARBA" id="ARBA00023136"/>
    </source>
</evidence>
<dbReference type="Pfam" id="PF04117">
    <property type="entry name" value="Mpv17_PMP22"/>
    <property type="match status" value="1"/>
</dbReference>
<feature type="transmembrane region" description="Helical" evidence="6">
    <location>
        <begin position="72"/>
        <end position="91"/>
    </location>
</feature>